<dbReference type="PANTHER" id="PTHR48101">
    <property type="entry name" value="METHYLMALONYL-COA MUTASE, MITOCHONDRIAL-RELATED"/>
    <property type="match status" value="1"/>
</dbReference>
<evidence type="ECO:0000256" key="6">
    <source>
        <dbReference type="ARBA" id="ARBA00023285"/>
    </source>
</evidence>
<proteinExistence type="inferred from homology"/>
<keyword evidence="6" id="KW-0170">Cobalt</keyword>
<evidence type="ECO:0000256" key="2">
    <source>
        <dbReference type="ARBA" id="ARBA00008465"/>
    </source>
</evidence>
<dbReference type="Proteomes" id="UP001055057">
    <property type="component" value="Unassembled WGS sequence"/>
</dbReference>
<evidence type="ECO:0000259" key="8">
    <source>
        <dbReference type="PROSITE" id="PS51332"/>
    </source>
</evidence>
<evidence type="ECO:0000313" key="9">
    <source>
        <dbReference type="EMBL" id="GJE59201.1"/>
    </source>
</evidence>
<keyword evidence="10" id="KW-1185">Reference proteome</keyword>
<dbReference type="NCBIfam" id="TIGR00640">
    <property type="entry name" value="acid_CoA_mut_C"/>
    <property type="match status" value="1"/>
</dbReference>
<dbReference type="InterPro" id="IPR036724">
    <property type="entry name" value="Cobalamin-bd_sf"/>
</dbReference>
<protein>
    <submittedName>
        <fullName evidence="9">Ethylmalonyl-CoA mutase</fullName>
    </submittedName>
</protein>
<dbReference type="Gene3D" id="3.40.50.280">
    <property type="entry name" value="Cobalamin-binding domain"/>
    <property type="match status" value="1"/>
</dbReference>
<feature type="domain" description="B12-binding" evidence="8">
    <location>
        <begin position="207"/>
        <end position="336"/>
    </location>
</feature>
<comment type="similarity">
    <text evidence="2">Belongs to the methylmalonyl-CoA mutase family.</text>
</comment>
<dbReference type="SUPFAM" id="SSF51703">
    <property type="entry name" value="Cobalamin (vitamin B12)-dependent enzymes"/>
    <property type="match status" value="1"/>
</dbReference>
<keyword evidence="4" id="KW-0479">Metal-binding</keyword>
<organism evidence="9 10">
    <name type="scientific">Methylobacterium trifolii</name>
    <dbReference type="NCBI Taxonomy" id="1003092"/>
    <lineage>
        <taxon>Bacteria</taxon>
        <taxon>Pseudomonadati</taxon>
        <taxon>Pseudomonadota</taxon>
        <taxon>Alphaproteobacteria</taxon>
        <taxon>Hyphomicrobiales</taxon>
        <taxon>Methylobacteriaceae</taxon>
        <taxon>Methylobacterium</taxon>
    </lineage>
</organism>
<dbReference type="InterPro" id="IPR016176">
    <property type="entry name" value="Cbl-dep_enz_cat"/>
</dbReference>
<reference evidence="9" key="2">
    <citation type="submission" date="2021-08" db="EMBL/GenBank/DDBJ databases">
        <authorList>
            <person name="Tani A."/>
            <person name="Ola A."/>
            <person name="Ogura Y."/>
            <person name="Katsura K."/>
            <person name="Hayashi T."/>
        </authorList>
    </citation>
    <scope>NUCLEOTIDE SEQUENCE</scope>
    <source>
        <strain evidence="9">DSM 23632</strain>
    </source>
</reference>
<evidence type="ECO:0000256" key="1">
    <source>
        <dbReference type="ARBA" id="ARBA00001922"/>
    </source>
</evidence>
<accession>A0ABQ4TVW4</accession>
<gene>
    <name evidence="9" type="primary">ecm</name>
    <name evidence="9" type="ORF">MPOCJGCO_1289</name>
</gene>
<dbReference type="CDD" id="cd02071">
    <property type="entry name" value="MM_CoA_mut_B12_BD"/>
    <property type="match status" value="1"/>
</dbReference>
<dbReference type="PANTHER" id="PTHR48101:SF3">
    <property type="entry name" value="COENZYME B12-DEPENDENT MUTASE"/>
    <property type="match status" value="1"/>
</dbReference>
<comment type="caution">
    <text evidence="9">The sequence shown here is derived from an EMBL/GenBank/DDBJ whole genome shotgun (WGS) entry which is preliminary data.</text>
</comment>
<evidence type="ECO:0000313" key="10">
    <source>
        <dbReference type="Proteomes" id="UP001055057"/>
    </source>
</evidence>
<comment type="cofactor">
    <cofactor evidence="1">
        <name>adenosylcob(III)alamin</name>
        <dbReference type="ChEBI" id="CHEBI:18408"/>
    </cofactor>
</comment>
<evidence type="ECO:0000256" key="5">
    <source>
        <dbReference type="ARBA" id="ARBA00023235"/>
    </source>
</evidence>
<evidence type="ECO:0000256" key="4">
    <source>
        <dbReference type="ARBA" id="ARBA00022723"/>
    </source>
</evidence>
<dbReference type="SUPFAM" id="SSF52242">
    <property type="entry name" value="Cobalamin (vitamin B12)-binding domain"/>
    <property type="match status" value="1"/>
</dbReference>
<keyword evidence="3" id="KW-0846">Cobalamin</keyword>
<dbReference type="EMBL" id="BPRB01000065">
    <property type="protein sequence ID" value="GJE59201.1"/>
    <property type="molecule type" value="Genomic_DNA"/>
</dbReference>
<name>A0ABQ4TVW4_9HYPH</name>
<sequence>MRMQQILAFETDLLEYDDIFDGSKVIDAKVESLKEQTRAELARIGEIGGAVAAVETGALKQSLVESNARRISAIEAGDQIVVGVNKWQQGEPSPLTAGEGAIFTVSENVEMEAEARIRDWRAKRDDRAVGRALEDLEAAARSGANIMPVSIAAAKAGVTTGEWGARLRDVFGEYRAPTGVTLQTVSSGAAEDAKLLIADLGERLGEQPRLVVGKPGLDGHSNGAEQIALRARDVGFDVTYDGIRQTPAEIVAKAKATGAHVVGLSILSGSHVPLVRDVKAKMREAGLDHIPVVVGGIISPDDELVLKNMGVSAVYTPKDYVIDTIMIGLAKVVGKALDKASADKRDGTGANRERDGAGQVY</sequence>
<keyword evidence="5" id="KW-0413">Isomerase</keyword>
<evidence type="ECO:0000256" key="7">
    <source>
        <dbReference type="SAM" id="MobiDB-lite"/>
    </source>
</evidence>
<dbReference type="Gene3D" id="3.20.20.240">
    <property type="entry name" value="Methylmalonyl-CoA mutase"/>
    <property type="match status" value="1"/>
</dbReference>
<evidence type="ECO:0000256" key="3">
    <source>
        <dbReference type="ARBA" id="ARBA00022628"/>
    </source>
</evidence>
<dbReference type="PROSITE" id="PS51332">
    <property type="entry name" value="B12_BINDING"/>
    <property type="match status" value="1"/>
</dbReference>
<feature type="region of interest" description="Disordered" evidence="7">
    <location>
        <begin position="342"/>
        <end position="361"/>
    </location>
</feature>
<dbReference type="Pfam" id="PF02310">
    <property type="entry name" value="B12-binding"/>
    <property type="match status" value="1"/>
</dbReference>
<dbReference type="InterPro" id="IPR006159">
    <property type="entry name" value="Acid_CoA_mut_C"/>
</dbReference>
<reference evidence="9" key="1">
    <citation type="journal article" date="2021" name="Front. Microbiol.">
        <title>Comprehensive Comparative Genomics and Phenotyping of Methylobacterium Species.</title>
        <authorList>
            <person name="Alessa O."/>
            <person name="Ogura Y."/>
            <person name="Fujitani Y."/>
            <person name="Takami H."/>
            <person name="Hayashi T."/>
            <person name="Sahin N."/>
            <person name="Tani A."/>
        </authorList>
    </citation>
    <scope>NUCLEOTIDE SEQUENCE</scope>
    <source>
        <strain evidence="9">DSM 23632</strain>
    </source>
</reference>
<dbReference type="InterPro" id="IPR006158">
    <property type="entry name" value="Cobalamin-bd"/>
</dbReference>
<dbReference type="Pfam" id="PF01642">
    <property type="entry name" value="MM_CoA_mutase"/>
    <property type="match status" value="1"/>
</dbReference>
<dbReference type="InterPro" id="IPR006099">
    <property type="entry name" value="MeMalonylCoA_mutase_a/b_cat"/>
</dbReference>